<dbReference type="SMART" id="SM00382">
    <property type="entry name" value="AAA"/>
    <property type="match status" value="1"/>
</dbReference>
<dbReference type="InterPro" id="IPR027417">
    <property type="entry name" value="P-loop_NTPase"/>
</dbReference>
<keyword evidence="14" id="KW-1185">Reference proteome</keyword>
<dbReference type="Pfam" id="PF00005">
    <property type="entry name" value="ABC_tran"/>
    <property type="match status" value="1"/>
</dbReference>
<dbReference type="GO" id="GO:0006508">
    <property type="term" value="P:proteolysis"/>
    <property type="evidence" value="ECO:0007669"/>
    <property type="project" value="InterPro"/>
</dbReference>
<keyword evidence="7 9" id="KW-0472">Membrane</keyword>
<dbReference type="InterPro" id="IPR011527">
    <property type="entry name" value="ABC1_TM_dom"/>
</dbReference>
<dbReference type="CDD" id="cd18567">
    <property type="entry name" value="ABC_6TM_CvaB_RaxB_like"/>
    <property type="match status" value="1"/>
</dbReference>
<keyword evidence="5" id="KW-0067">ATP-binding</keyword>
<dbReference type="GO" id="GO:0005886">
    <property type="term" value="C:plasma membrane"/>
    <property type="evidence" value="ECO:0007669"/>
    <property type="project" value="UniProtKB-SubCell"/>
</dbReference>
<protein>
    <submittedName>
        <fullName evidence="13">Peptidase domain-containing ABC transporter</fullName>
    </submittedName>
</protein>
<feature type="transmembrane region" description="Helical" evidence="9">
    <location>
        <begin position="171"/>
        <end position="192"/>
    </location>
</feature>
<dbReference type="Pfam" id="PF00664">
    <property type="entry name" value="ABC_membrane"/>
    <property type="match status" value="1"/>
</dbReference>
<evidence type="ECO:0000259" key="12">
    <source>
        <dbReference type="PROSITE" id="PS50990"/>
    </source>
</evidence>
<reference evidence="13 14" key="1">
    <citation type="journal article" date="2015" name="Genome Announc.">
        <title>Draft Genome Sequences of Marine Isolates of Thalassomonas viridans and Thalassomonas actiniarum.</title>
        <authorList>
            <person name="Olonade I."/>
            <person name="van Zyl L.J."/>
            <person name="Trindade M."/>
        </authorList>
    </citation>
    <scope>NUCLEOTIDE SEQUENCE [LARGE SCALE GENOMIC DNA]</scope>
    <source>
        <strain evidence="13 14">XOM25</strain>
    </source>
</reference>
<dbReference type="InterPro" id="IPR033838">
    <property type="entry name" value="CvaB_peptidase"/>
</dbReference>
<dbReference type="PANTHER" id="PTHR43394:SF1">
    <property type="entry name" value="ATP-BINDING CASSETTE SUB-FAMILY B MEMBER 10, MITOCHONDRIAL"/>
    <property type="match status" value="1"/>
</dbReference>
<evidence type="ECO:0000256" key="7">
    <source>
        <dbReference type="ARBA" id="ARBA00023136"/>
    </source>
</evidence>
<comment type="subcellular location">
    <subcellularLocation>
        <location evidence="1">Cell membrane</location>
        <topology evidence="1">Multi-pass membrane protein</topology>
    </subcellularLocation>
</comment>
<evidence type="ECO:0000256" key="4">
    <source>
        <dbReference type="ARBA" id="ARBA00022801"/>
    </source>
</evidence>
<sequence>MENIKDKLRFSNKKVLPVILQSEAAECGLASVCMIANYYGHKVDLFSVRRKYPISLKGATLKQLVNIASQLHMTGRPIKVELENLDKLKAPVILHWDLNHFVVLKKVKRNGIVIHDPAKGEVFLTMEAVSKSFTGIALEVRPTEGFKQKDEELRLGFGVLWRSVTGLKRSLSQIIILSFVLQLLALLAPYFIQLVVDNVVITDDRSFLLVLGIGFSLLMLLKVATQAFRSWIIVYLRTTLGIQLVSNLFRHMLRLPMDWFGKRFIGDVISRFNSLDYIKQLLSGGFVEGIIDGIMAVITLVMMFVFAPLLAMITVVAISLYTLSRVLSFGPIRNHTKEKLQLRAVADGLFYESVRSVQPVKIFSGEAIRQSKMENANADWMNADIKLGRLTIAYTTIKELMLGMEYVLLIWLGAYLVLDDKMTVGILFAFLAYRQQFTTSAQTLLEKVFEWRMMGLHLSRIADIALEDEEKGLETDYPELEQVQGKIELKNISYRYNENEPYIFENLSLTIEAGESVALIAPSGFGKTTLMKIIMGLLKPTSGSVLLDGKDIYKIGLTNYRQLTSAVMQGDDLLSGSIGDNISFFAIEQDMQRLEKAAKDAVIFDDINAMPMGFHSLAGDMGSTLSGGQVQRVLIARALYKDPKILFLDEASSALDVDTEQKINEVIKNMGITRIVIAHREATINMADRIIDLTNLGDPAPVTPTPDKSQPSKTPATLKVVK</sequence>
<proteinExistence type="predicted"/>
<dbReference type="Gene3D" id="3.90.70.10">
    <property type="entry name" value="Cysteine proteinases"/>
    <property type="match status" value="1"/>
</dbReference>
<dbReference type="GO" id="GO:0015421">
    <property type="term" value="F:ABC-type oligopeptide transporter activity"/>
    <property type="evidence" value="ECO:0007669"/>
    <property type="project" value="TreeGrafter"/>
</dbReference>
<feature type="transmembrane region" description="Helical" evidence="9">
    <location>
        <begin position="207"/>
        <end position="224"/>
    </location>
</feature>
<evidence type="ECO:0000259" key="11">
    <source>
        <dbReference type="PROSITE" id="PS50929"/>
    </source>
</evidence>
<name>A0AAF0CD80_9GAMM</name>
<dbReference type="PANTHER" id="PTHR43394">
    <property type="entry name" value="ATP-DEPENDENT PERMEASE MDL1, MITOCHONDRIAL"/>
    <property type="match status" value="1"/>
</dbReference>
<evidence type="ECO:0000256" key="6">
    <source>
        <dbReference type="ARBA" id="ARBA00022989"/>
    </source>
</evidence>
<evidence type="ECO:0000313" key="13">
    <source>
        <dbReference type="EMBL" id="WDE07859.1"/>
    </source>
</evidence>
<feature type="region of interest" description="Disordered" evidence="8">
    <location>
        <begin position="698"/>
        <end position="722"/>
    </location>
</feature>
<dbReference type="Proteomes" id="UP000032352">
    <property type="component" value="Chromosome"/>
</dbReference>
<accession>A0AAF0CD80</accession>
<dbReference type="CDD" id="cd02419">
    <property type="entry name" value="Peptidase_C39C"/>
    <property type="match status" value="1"/>
</dbReference>
<keyword evidence="4" id="KW-0378">Hydrolase</keyword>
<dbReference type="InterPro" id="IPR036640">
    <property type="entry name" value="ABC1_TM_sf"/>
</dbReference>
<feature type="domain" description="ABC transmembrane type-1" evidence="11">
    <location>
        <begin position="174"/>
        <end position="444"/>
    </location>
</feature>
<dbReference type="SUPFAM" id="SSF90123">
    <property type="entry name" value="ABC transporter transmembrane region"/>
    <property type="match status" value="1"/>
</dbReference>
<keyword evidence="2 9" id="KW-0812">Transmembrane</keyword>
<dbReference type="Gene3D" id="3.40.50.300">
    <property type="entry name" value="P-loop containing nucleotide triphosphate hydrolases"/>
    <property type="match status" value="1"/>
</dbReference>
<evidence type="ECO:0000256" key="8">
    <source>
        <dbReference type="SAM" id="MobiDB-lite"/>
    </source>
</evidence>
<organism evidence="13 14">
    <name type="scientific">Thalassomonas viridans</name>
    <dbReference type="NCBI Taxonomy" id="137584"/>
    <lineage>
        <taxon>Bacteria</taxon>
        <taxon>Pseudomonadati</taxon>
        <taxon>Pseudomonadota</taxon>
        <taxon>Gammaproteobacteria</taxon>
        <taxon>Alteromonadales</taxon>
        <taxon>Colwelliaceae</taxon>
        <taxon>Thalassomonas</taxon>
    </lineage>
</organism>
<evidence type="ECO:0000256" key="1">
    <source>
        <dbReference type="ARBA" id="ARBA00004651"/>
    </source>
</evidence>
<evidence type="ECO:0000256" key="9">
    <source>
        <dbReference type="SAM" id="Phobius"/>
    </source>
</evidence>
<evidence type="ECO:0000313" key="14">
    <source>
        <dbReference type="Proteomes" id="UP000032352"/>
    </source>
</evidence>
<dbReference type="SUPFAM" id="SSF52540">
    <property type="entry name" value="P-loop containing nucleoside triphosphate hydrolases"/>
    <property type="match status" value="1"/>
</dbReference>
<dbReference type="InterPro" id="IPR005074">
    <property type="entry name" value="Peptidase_C39"/>
</dbReference>
<dbReference type="PROSITE" id="PS50893">
    <property type="entry name" value="ABC_TRANSPORTER_2"/>
    <property type="match status" value="1"/>
</dbReference>
<feature type="domain" description="Peptidase C39" evidence="12">
    <location>
        <begin position="21"/>
        <end position="140"/>
    </location>
</feature>
<dbReference type="EMBL" id="CP059733">
    <property type="protein sequence ID" value="WDE07859.1"/>
    <property type="molecule type" value="Genomic_DNA"/>
</dbReference>
<dbReference type="GO" id="GO:0005524">
    <property type="term" value="F:ATP binding"/>
    <property type="evidence" value="ECO:0007669"/>
    <property type="project" value="UniProtKB-KW"/>
</dbReference>
<dbReference type="AlphaFoldDB" id="A0AAF0CD80"/>
<dbReference type="KEGG" id="tvd:SG34_013810"/>
<gene>
    <name evidence="13" type="ORF">SG34_013810</name>
</gene>
<evidence type="ECO:0000259" key="10">
    <source>
        <dbReference type="PROSITE" id="PS50893"/>
    </source>
</evidence>
<feature type="transmembrane region" description="Helical" evidence="9">
    <location>
        <begin position="406"/>
        <end position="433"/>
    </location>
</feature>
<dbReference type="InterPro" id="IPR003593">
    <property type="entry name" value="AAA+_ATPase"/>
</dbReference>
<dbReference type="InterPro" id="IPR039421">
    <property type="entry name" value="Type_1_exporter"/>
</dbReference>
<reference evidence="13 14" key="2">
    <citation type="journal article" date="2022" name="Mar. Drugs">
        <title>Bioassay-Guided Fractionation Leads to the Detection of Cholic Acid Generated by the Rare Thalassomonas sp.</title>
        <authorList>
            <person name="Pheiffer F."/>
            <person name="Schneider Y.K."/>
            <person name="Hansen E.H."/>
            <person name="Andersen J.H."/>
            <person name="Isaksson J."/>
            <person name="Busche T."/>
            <person name="R C."/>
            <person name="Kalinowski J."/>
            <person name="Zyl L.V."/>
            <person name="Trindade M."/>
        </authorList>
    </citation>
    <scope>NUCLEOTIDE SEQUENCE [LARGE SCALE GENOMIC DNA]</scope>
    <source>
        <strain evidence="13 14">XOM25</strain>
    </source>
</reference>
<keyword evidence="6 9" id="KW-1133">Transmembrane helix</keyword>
<dbReference type="GO" id="GO:0008234">
    <property type="term" value="F:cysteine-type peptidase activity"/>
    <property type="evidence" value="ECO:0007669"/>
    <property type="project" value="InterPro"/>
</dbReference>
<dbReference type="PROSITE" id="PS50929">
    <property type="entry name" value="ABC_TM1F"/>
    <property type="match status" value="1"/>
</dbReference>
<dbReference type="PROSITE" id="PS50990">
    <property type="entry name" value="PEPTIDASE_C39"/>
    <property type="match status" value="1"/>
</dbReference>
<dbReference type="RefSeq" id="WP_053047570.1">
    <property type="nucleotide sequence ID" value="NZ_CP059733.1"/>
</dbReference>
<evidence type="ECO:0000256" key="2">
    <source>
        <dbReference type="ARBA" id="ARBA00022692"/>
    </source>
</evidence>
<feature type="transmembrane region" description="Helical" evidence="9">
    <location>
        <begin position="294"/>
        <end position="323"/>
    </location>
</feature>
<evidence type="ECO:0000256" key="3">
    <source>
        <dbReference type="ARBA" id="ARBA00022741"/>
    </source>
</evidence>
<dbReference type="Pfam" id="PF03412">
    <property type="entry name" value="Peptidase_C39"/>
    <property type="match status" value="1"/>
</dbReference>
<dbReference type="GO" id="GO:0016887">
    <property type="term" value="F:ATP hydrolysis activity"/>
    <property type="evidence" value="ECO:0007669"/>
    <property type="project" value="InterPro"/>
</dbReference>
<feature type="domain" description="ABC transporter" evidence="10">
    <location>
        <begin position="487"/>
        <end position="720"/>
    </location>
</feature>
<feature type="compositionally biased region" description="Polar residues" evidence="8">
    <location>
        <begin position="706"/>
        <end position="715"/>
    </location>
</feature>
<evidence type="ECO:0000256" key="5">
    <source>
        <dbReference type="ARBA" id="ARBA00022840"/>
    </source>
</evidence>
<keyword evidence="3" id="KW-0547">Nucleotide-binding</keyword>
<dbReference type="Gene3D" id="1.20.1560.10">
    <property type="entry name" value="ABC transporter type 1, transmembrane domain"/>
    <property type="match status" value="1"/>
</dbReference>
<dbReference type="InterPro" id="IPR003439">
    <property type="entry name" value="ABC_transporter-like_ATP-bd"/>
</dbReference>